<dbReference type="EMBL" id="JAAVNE010000028">
    <property type="protein sequence ID" value="NKC32565.1"/>
    <property type="molecule type" value="Genomic_DNA"/>
</dbReference>
<dbReference type="Gene3D" id="3.40.190.10">
    <property type="entry name" value="Periplasmic binding protein-like II"/>
    <property type="match status" value="1"/>
</dbReference>
<keyword evidence="4" id="KW-1185">Reference proteome</keyword>
<evidence type="ECO:0000313" key="3">
    <source>
        <dbReference type="EMBL" id="NKC32565.1"/>
    </source>
</evidence>
<dbReference type="Pfam" id="PF03401">
    <property type="entry name" value="TctC"/>
    <property type="match status" value="1"/>
</dbReference>
<organism evidence="3 4">
    <name type="scientific">Falsiroseomonas selenitidurans</name>
    <dbReference type="NCBI Taxonomy" id="2716335"/>
    <lineage>
        <taxon>Bacteria</taxon>
        <taxon>Pseudomonadati</taxon>
        <taxon>Pseudomonadota</taxon>
        <taxon>Alphaproteobacteria</taxon>
        <taxon>Acetobacterales</taxon>
        <taxon>Roseomonadaceae</taxon>
        <taxon>Falsiroseomonas</taxon>
    </lineage>
</organism>
<dbReference type="Gene3D" id="3.40.190.150">
    <property type="entry name" value="Bordetella uptake gene, domain 1"/>
    <property type="match status" value="1"/>
</dbReference>
<dbReference type="PANTHER" id="PTHR42928">
    <property type="entry name" value="TRICARBOXYLATE-BINDING PROTEIN"/>
    <property type="match status" value="1"/>
</dbReference>
<evidence type="ECO:0000256" key="2">
    <source>
        <dbReference type="SAM" id="SignalP"/>
    </source>
</evidence>
<protein>
    <submittedName>
        <fullName evidence="3">Tripartite tricarboxylate transporter substrate binding protein</fullName>
    </submittedName>
</protein>
<sequence length="335" mass="35594">MQRRRDPAPMIAAFPTRRHLFASGLALAAAPLAGPARAQGRPLRIIMPFPPGQGSDLLMRLLAERLTGPLGQPVVVENRPGAGGTLGMDYAAKAAPDGLTIVMGGSGPTTIAPSLYPNLPYDPLRDMTPICLIASVPQLFVVNRDFPVRTVAELIARAKADPGGIFYASSGNGTTQHLNVEMFAAMTGTRLTHVPYRGSGPALTDLVAGQVPFLSDTLAALTPLVRDGRVRAIGVTSRARSPFFPDVPSIHEQGVEGYESVGWISLLGPKGLPDAQAARIEGEVGKILAQPDFQAKLAEQAFTPSFLGRRDFAAFITSETTKWRRVVQTAGVKLD</sequence>
<feature type="chain" id="PRO_5046128722" evidence="2">
    <location>
        <begin position="29"/>
        <end position="335"/>
    </location>
</feature>
<dbReference type="SUPFAM" id="SSF53850">
    <property type="entry name" value="Periplasmic binding protein-like II"/>
    <property type="match status" value="1"/>
</dbReference>
<name>A0ABX1E773_9PROT</name>
<reference evidence="3 4" key="1">
    <citation type="submission" date="2020-03" db="EMBL/GenBank/DDBJ databases">
        <title>Roseomonas selenitidurans sp. nov. isolated from urban soil.</title>
        <authorList>
            <person name="Liu H."/>
        </authorList>
    </citation>
    <scope>NUCLEOTIDE SEQUENCE [LARGE SCALE GENOMIC DNA]</scope>
    <source>
        <strain evidence="3 4">BU-1</strain>
    </source>
</reference>
<accession>A0ABX1E773</accession>
<keyword evidence="2" id="KW-0732">Signal</keyword>
<dbReference type="PROSITE" id="PS51318">
    <property type="entry name" value="TAT"/>
    <property type="match status" value="1"/>
</dbReference>
<comment type="caution">
    <text evidence="3">The sequence shown here is derived from an EMBL/GenBank/DDBJ whole genome shotgun (WGS) entry which is preliminary data.</text>
</comment>
<dbReference type="InterPro" id="IPR005064">
    <property type="entry name" value="BUG"/>
</dbReference>
<dbReference type="CDD" id="cd13578">
    <property type="entry name" value="PBP2_Bug27"/>
    <property type="match status" value="1"/>
</dbReference>
<dbReference type="Proteomes" id="UP000787635">
    <property type="component" value="Unassembled WGS sequence"/>
</dbReference>
<proteinExistence type="inferred from homology"/>
<evidence type="ECO:0000256" key="1">
    <source>
        <dbReference type="ARBA" id="ARBA00006987"/>
    </source>
</evidence>
<dbReference type="InterPro" id="IPR042100">
    <property type="entry name" value="Bug_dom1"/>
</dbReference>
<dbReference type="InterPro" id="IPR006311">
    <property type="entry name" value="TAT_signal"/>
</dbReference>
<dbReference type="PANTHER" id="PTHR42928:SF5">
    <property type="entry name" value="BLR1237 PROTEIN"/>
    <property type="match status" value="1"/>
</dbReference>
<feature type="signal peptide" evidence="2">
    <location>
        <begin position="1"/>
        <end position="28"/>
    </location>
</feature>
<evidence type="ECO:0000313" key="4">
    <source>
        <dbReference type="Proteomes" id="UP000787635"/>
    </source>
</evidence>
<gene>
    <name evidence="3" type="ORF">HEQ75_16990</name>
</gene>
<comment type="similarity">
    <text evidence="1">Belongs to the UPF0065 (bug) family.</text>
</comment>
<dbReference type="PIRSF" id="PIRSF017082">
    <property type="entry name" value="YflP"/>
    <property type="match status" value="1"/>
</dbReference>